<dbReference type="InterPro" id="IPR018392">
    <property type="entry name" value="LysM"/>
</dbReference>
<dbReference type="AlphaFoldDB" id="A0LVR8"/>
<keyword evidence="2" id="KW-0472">Membrane</keyword>
<evidence type="ECO:0000313" key="4">
    <source>
        <dbReference type="Proteomes" id="UP000008221"/>
    </source>
</evidence>
<proteinExistence type="predicted"/>
<evidence type="ECO:0000256" key="2">
    <source>
        <dbReference type="SAM" id="Phobius"/>
    </source>
</evidence>
<dbReference type="OrthoDB" id="3210682at2"/>
<keyword evidence="4" id="KW-1185">Reference proteome</keyword>
<evidence type="ECO:0000313" key="3">
    <source>
        <dbReference type="EMBL" id="ABK53528.1"/>
    </source>
</evidence>
<dbReference type="InterPro" id="IPR036779">
    <property type="entry name" value="LysM_dom_sf"/>
</dbReference>
<dbReference type="Gene3D" id="3.10.350.10">
    <property type="entry name" value="LysM domain"/>
    <property type="match status" value="1"/>
</dbReference>
<evidence type="ECO:0000256" key="1">
    <source>
        <dbReference type="SAM" id="MobiDB-lite"/>
    </source>
</evidence>
<dbReference type="Proteomes" id="UP000008221">
    <property type="component" value="Chromosome"/>
</dbReference>
<dbReference type="STRING" id="351607.Acel_1756"/>
<accession>A0LVR8</accession>
<dbReference type="InParanoid" id="A0LVR8"/>
<feature type="region of interest" description="Disordered" evidence="1">
    <location>
        <begin position="158"/>
        <end position="193"/>
    </location>
</feature>
<keyword evidence="2" id="KW-0812">Transmembrane</keyword>
<protein>
    <submittedName>
        <fullName evidence="3">Uncharacterized protein</fullName>
    </submittedName>
</protein>
<feature type="transmembrane region" description="Helical" evidence="2">
    <location>
        <begin position="51"/>
        <end position="82"/>
    </location>
</feature>
<organism evidence="3 4">
    <name type="scientific">Acidothermus cellulolyticus (strain ATCC 43068 / DSM 8971 / 11B)</name>
    <dbReference type="NCBI Taxonomy" id="351607"/>
    <lineage>
        <taxon>Bacteria</taxon>
        <taxon>Bacillati</taxon>
        <taxon>Actinomycetota</taxon>
        <taxon>Actinomycetes</taxon>
        <taxon>Acidothermales</taxon>
        <taxon>Acidothermaceae</taxon>
        <taxon>Acidothermus</taxon>
    </lineage>
</organism>
<gene>
    <name evidence="3" type="ordered locus">Acel_1756</name>
</gene>
<dbReference type="KEGG" id="ace:Acel_1756"/>
<dbReference type="eggNOG" id="COG1652">
    <property type="taxonomic scope" value="Bacteria"/>
</dbReference>
<dbReference type="EMBL" id="CP000481">
    <property type="protein sequence ID" value="ABK53528.1"/>
    <property type="molecule type" value="Genomic_DNA"/>
</dbReference>
<sequence>MYSEVNASKRWHLRAAWVALLVTGMGVIALWAGGSPRRLLAALQHPADFDALIRCVAASVALVLCAWFLFAIVGVLAAHLAAAASRTPRRLLLGIAAVLDRVTPRVIRRLARAAVGATLALGPVAGYSAPSWAVPSAPPGATSGSVAADAGSFTLDWPTVPSSSPPTAPSDRWPTVPSGSPRSLPPPDDPSGDIHVVVPGDTLWDIAGKHLAARDGGHPPSAAAIAKEWPRWYAANRVIIGGDPNLLFPGERLQPPAES</sequence>
<dbReference type="CDD" id="cd00118">
    <property type="entry name" value="LysM"/>
    <property type="match status" value="1"/>
</dbReference>
<feature type="transmembrane region" description="Helical" evidence="2">
    <location>
        <begin position="12"/>
        <end position="31"/>
    </location>
</feature>
<name>A0LVR8_ACIC1</name>
<keyword evidence="2" id="KW-1133">Transmembrane helix</keyword>
<reference evidence="3 4" key="1">
    <citation type="journal article" date="2009" name="Genome Res.">
        <title>Complete genome of the cellulolytic thermophile Acidothermus cellulolyticus 11B provides insights into its ecophysiological and evolutionary adaptations.</title>
        <authorList>
            <person name="Barabote R.D."/>
            <person name="Xie G."/>
            <person name="Leu D.H."/>
            <person name="Normand P."/>
            <person name="Necsulea A."/>
            <person name="Daubin V."/>
            <person name="Medigue C."/>
            <person name="Adney W.S."/>
            <person name="Xu X.C."/>
            <person name="Lapidus A."/>
            <person name="Parales R.E."/>
            <person name="Detter C."/>
            <person name="Pujic P."/>
            <person name="Bruce D."/>
            <person name="Lavire C."/>
            <person name="Challacombe J.F."/>
            <person name="Brettin T.S."/>
            <person name="Berry A.M."/>
        </authorList>
    </citation>
    <scope>NUCLEOTIDE SEQUENCE [LARGE SCALE GENOMIC DNA]</scope>
    <source>
        <strain evidence="4">ATCC 43068 / DSM 8971 / 11B</strain>
    </source>
</reference>
<dbReference type="HOGENOM" id="CLU_082660_0_0_11"/>